<dbReference type="InterPro" id="IPR005572">
    <property type="entry name" value="Anti-sigma_E_RseA_N"/>
</dbReference>
<feature type="domain" description="Anti sigma-E protein RseA N-terminal" evidence="1">
    <location>
        <begin position="16"/>
        <end position="84"/>
    </location>
</feature>
<gene>
    <name evidence="2" type="ordered locus">Hneap_0702</name>
</gene>
<evidence type="ECO:0000313" key="2">
    <source>
        <dbReference type="EMBL" id="ACX95553.1"/>
    </source>
</evidence>
<protein>
    <recommendedName>
        <fullName evidence="1">Anti sigma-E protein RseA N-terminal domain-containing protein</fullName>
    </recommendedName>
</protein>
<dbReference type="CDD" id="cd16328">
    <property type="entry name" value="RseA_N"/>
    <property type="match status" value="1"/>
</dbReference>
<dbReference type="Proteomes" id="UP000009102">
    <property type="component" value="Chromosome"/>
</dbReference>
<dbReference type="RefSeq" id="WP_012823589.1">
    <property type="nucleotide sequence ID" value="NC_013422.1"/>
</dbReference>
<reference evidence="2 3" key="1">
    <citation type="submission" date="2009-10" db="EMBL/GenBank/DDBJ databases">
        <title>Complete sequence of Halothiobacillus neapolitanus c2.</title>
        <authorList>
            <consortium name="US DOE Joint Genome Institute"/>
            <person name="Lucas S."/>
            <person name="Copeland A."/>
            <person name="Lapidus A."/>
            <person name="Glavina del Rio T."/>
            <person name="Tice H."/>
            <person name="Bruce D."/>
            <person name="Goodwin L."/>
            <person name="Pitluck S."/>
            <person name="Davenport K."/>
            <person name="Brettin T."/>
            <person name="Detter J.C."/>
            <person name="Han C."/>
            <person name="Tapia R."/>
            <person name="Larimer F."/>
            <person name="Land M."/>
            <person name="Hauser L."/>
            <person name="Kyrpides N."/>
            <person name="Mikhailova N."/>
            <person name="Kerfeld C."/>
            <person name="Cannon G."/>
            <person name="Heinhort S."/>
        </authorList>
    </citation>
    <scope>NUCLEOTIDE SEQUENCE [LARGE SCALE GENOMIC DNA]</scope>
    <source>
        <strain evidence="3">ATCC 23641 / c2</strain>
    </source>
</reference>
<accession>D0KYN0</accession>
<sequence>MNTQHNAHMPLPSTPEEAISAWWDDECMPHQTDRLMSLAENDVRQSLRCYSLIGAALRLEQLDKRDVSALISARLAQDEGQAQQLAQHLASTSGGRVLPFPQSQVRRSMNRWRGAIAASFVAGLVGVGIWMMPQNAPENALIQQARNVPASLQQSANGNNAAQALPVVARVTPDTILPGWAQGSARKAPMDPYLMTHFESVSPDLSEVMPSLRMTSFQTE</sequence>
<dbReference type="AlphaFoldDB" id="D0KYN0"/>
<evidence type="ECO:0000313" key="3">
    <source>
        <dbReference type="Proteomes" id="UP000009102"/>
    </source>
</evidence>
<dbReference type="OrthoDB" id="5801794at2"/>
<evidence type="ECO:0000259" key="1">
    <source>
        <dbReference type="Pfam" id="PF03872"/>
    </source>
</evidence>
<dbReference type="KEGG" id="hna:Hneap_0702"/>
<dbReference type="Pfam" id="PF03872">
    <property type="entry name" value="RseA_N"/>
    <property type="match status" value="1"/>
</dbReference>
<dbReference type="InterPro" id="IPR036147">
    <property type="entry name" value="Anti-sigma_E_RseA_N_sf"/>
</dbReference>
<dbReference type="GO" id="GO:0016989">
    <property type="term" value="F:sigma factor antagonist activity"/>
    <property type="evidence" value="ECO:0007669"/>
    <property type="project" value="InterPro"/>
</dbReference>
<name>D0KYN0_HALNC</name>
<dbReference type="SUPFAM" id="SSF89069">
    <property type="entry name" value="N-terminal, cytoplasmic domain of anti-sigmaE factor RseA"/>
    <property type="match status" value="1"/>
</dbReference>
<keyword evidence="3" id="KW-1185">Reference proteome</keyword>
<proteinExistence type="predicted"/>
<organism evidence="2 3">
    <name type="scientific">Halothiobacillus neapolitanus (strain ATCC 23641 / DSM 15147 / CIP 104769 / NCIMB 8539 / c2)</name>
    <name type="common">Thiobacillus neapolitanus</name>
    <dbReference type="NCBI Taxonomy" id="555778"/>
    <lineage>
        <taxon>Bacteria</taxon>
        <taxon>Pseudomonadati</taxon>
        <taxon>Pseudomonadota</taxon>
        <taxon>Gammaproteobacteria</taxon>
        <taxon>Chromatiales</taxon>
        <taxon>Halothiobacillaceae</taxon>
        <taxon>Halothiobacillus</taxon>
    </lineage>
</organism>
<dbReference type="HOGENOM" id="CLU_1254479_0_0_6"/>
<dbReference type="EMBL" id="CP001801">
    <property type="protein sequence ID" value="ACX95553.1"/>
    <property type="molecule type" value="Genomic_DNA"/>
</dbReference>
<dbReference type="Gene3D" id="1.10.10.880">
    <property type="entry name" value="Anti sigma-E protein RseA, N-terminal domain"/>
    <property type="match status" value="1"/>
</dbReference>